<dbReference type="Proteomes" id="UP001176521">
    <property type="component" value="Unassembled WGS sequence"/>
</dbReference>
<feature type="compositionally biased region" description="Low complexity" evidence="1">
    <location>
        <begin position="58"/>
        <end position="71"/>
    </location>
</feature>
<keyword evidence="3" id="KW-1185">Reference proteome</keyword>
<accession>A0AAN6GFG7</accession>
<comment type="caution">
    <text evidence="2">The sequence shown here is derived from an EMBL/GenBank/DDBJ whole genome shotgun (WGS) entry which is preliminary data.</text>
</comment>
<protein>
    <submittedName>
        <fullName evidence="2">Uncharacterized protein</fullName>
    </submittedName>
</protein>
<feature type="compositionally biased region" description="Pro residues" evidence="1">
    <location>
        <begin position="48"/>
        <end position="57"/>
    </location>
</feature>
<evidence type="ECO:0000313" key="3">
    <source>
        <dbReference type="Proteomes" id="UP001176521"/>
    </source>
</evidence>
<sequence>MASLQRPQRLGGQEKTTTNSSSSSSQAPADVPPWPPTAPSSSPALAAVPPPPPPPPDSLSLPSSPLFSPAPHGIKDKGKGKAPAGPEPPAYFCPPPRSTLAAKTCPSTGAPDAVTAIMEGQAEAAIATAAMSTATAKVSIAAAKLLRQFQESQHPPDKSTE</sequence>
<feature type="compositionally biased region" description="Low complexity" evidence="1">
    <location>
        <begin position="20"/>
        <end position="29"/>
    </location>
</feature>
<dbReference type="EMBL" id="JAPDMQ010000073">
    <property type="protein sequence ID" value="KAK0536650.1"/>
    <property type="molecule type" value="Genomic_DNA"/>
</dbReference>
<reference evidence="2" key="1">
    <citation type="journal article" date="2023" name="PhytoFront">
        <title>Draft Genome Resources of Seven Strains of Tilletia horrida, Causal Agent of Kernel Smut of Rice.</title>
        <authorList>
            <person name="Khanal S."/>
            <person name="Antony Babu S."/>
            <person name="Zhou X.G."/>
        </authorList>
    </citation>
    <scope>NUCLEOTIDE SEQUENCE</scope>
    <source>
        <strain evidence="2">TX3</strain>
    </source>
</reference>
<name>A0AAN6GFG7_9BASI</name>
<organism evidence="2 3">
    <name type="scientific">Tilletia horrida</name>
    <dbReference type="NCBI Taxonomy" id="155126"/>
    <lineage>
        <taxon>Eukaryota</taxon>
        <taxon>Fungi</taxon>
        <taxon>Dikarya</taxon>
        <taxon>Basidiomycota</taxon>
        <taxon>Ustilaginomycotina</taxon>
        <taxon>Exobasidiomycetes</taxon>
        <taxon>Tilletiales</taxon>
        <taxon>Tilletiaceae</taxon>
        <taxon>Tilletia</taxon>
    </lineage>
</organism>
<gene>
    <name evidence="2" type="ORF">OC842_001917</name>
</gene>
<evidence type="ECO:0000256" key="1">
    <source>
        <dbReference type="SAM" id="MobiDB-lite"/>
    </source>
</evidence>
<feature type="compositionally biased region" description="Pro residues" evidence="1">
    <location>
        <begin position="85"/>
        <end position="97"/>
    </location>
</feature>
<feature type="region of interest" description="Disordered" evidence="1">
    <location>
        <begin position="1"/>
        <end position="98"/>
    </location>
</feature>
<proteinExistence type="predicted"/>
<evidence type="ECO:0000313" key="2">
    <source>
        <dbReference type="EMBL" id="KAK0536650.1"/>
    </source>
</evidence>
<dbReference type="AlphaFoldDB" id="A0AAN6GFG7"/>